<dbReference type="InterPro" id="IPR002017">
    <property type="entry name" value="Spectrin_repeat"/>
</dbReference>
<comment type="subcellular location">
    <subcellularLocation>
        <location evidence="1">Cytoplasm</location>
        <location evidence="1">Cytoskeleton</location>
    </subcellularLocation>
</comment>
<dbReference type="GO" id="GO:0003779">
    <property type="term" value="F:actin binding"/>
    <property type="evidence" value="ECO:0007669"/>
    <property type="project" value="UniProtKB-KW"/>
</dbReference>
<protein>
    <submittedName>
        <fullName evidence="10">GL13266</fullName>
    </submittedName>
</protein>
<dbReference type="GO" id="GO:0005856">
    <property type="term" value="C:cytoskeleton"/>
    <property type="evidence" value="ECO:0007669"/>
    <property type="project" value="UniProtKB-SubCell"/>
</dbReference>
<comment type="similarity">
    <text evidence="2">Belongs to the spectrin family.</text>
</comment>
<dbReference type="FunFam" id="1.20.58.60:FF:000206">
    <property type="entry name" value="Uncharacterized protein, isoform C"/>
    <property type="match status" value="1"/>
</dbReference>
<organism evidence="11">
    <name type="scientific">Drosophila persimilis</name>
    <name type="common">Fruit fly</name>
    <dbReference type="NCBI Taxonomy" id="7234"/>
    <lineage>
        <taxon>Eukaryota</taxon>
        <taxon>Metazoa</taxon>
        <taxon>Ecdysozoa</taxon>
        <taxon>Arthropoda</taxon>
        <taxon>Hexapoda</taxon>
        <taxon>Insecta</taxon>
        <taxon>Pterygota</taxon>
        <taxon>Neoptera</taxon>
        <taxon>Endopterygota</taxon>
        <taxon>Diptera</taxon>
        <taxon>Brachycera</taxon>
        <taxon>Muscomorpha</taxon>
        <taxon>Ephydroidea</taxon>
        <taxon>Drosophilidae</taxon>
        <taxon>Drosophila</taxon>
        <taxon>Sophophora</taxon>
    </lineage>
</organism>
<dbReference type="SMART" id="SM00150">
    <property type="entry name" value="SPEC"/>
    <property type="match status" value="6"/>
</dbReference>
<keyword evidence="6" id="KW-0009">Actin-binding</keyword>
<evidence type="ECO:0000256" key="6">
    <source>
        <dbReference type="ARBA" id="ARBA00023203"/>
    </source>
</evidence>
<accession>B4H792</accession>
<evidence type="ECO:0000256" key="5">
    <source>
        <dbReference type="ARBA" id="ARBA00022737"/>
    </source>
</evidence>
<dbReference type="OMA" id="IAWISEM"/>
<dbReference type="CDD" id="cd00176">
    <property type="entry name" value="SPEC"/>
    <property type="match status" value="3"/>
</dbReference>
<keyword evidence="8" id="KW-0175">Coiled coil</keyword>
<dbReference type="SUPFAM" id="SSF46966">
    <property type="entry name" value="Spectrin repeat"/>
    <property type="match status" value="5"/>
</dbReference>
<reference evidence="10 11" key="1">
    <citation type="journal article" date="2007" name="Nature">
        <title>Evolution of genes and genomes on the Drosophila phylogeny.</title>
        <authorList>
            <consortium name="Drosophila 12 Genomes Consortium"/>
            <person name="Clark A.G."/>
            <person name="Eisen M.B."/>
            <person name="Smith D.R."/>
            <person name="Bergman C.M."/>
            <person name="Oliver B."/>
            <person name="Markow T.A."/>
            <person name="Kaufman T.C."/>
            <person name="Kellis M."/>
            <person name="Gelbart W."/>
            <person name="Iyer V.N."/>
            <person name="Pollard D.A."/>
            <person name="Sackton T.B."/>
            <person name="Larracuente A.M."/>
            <person name="Singh N.D."/>
            <person name="Abad J.P."/>
            <person name="Abt D.N."/>
            <person name="Adryan B."/>
            <person name="Aguade M."/>
            <person name="Akashi H."/>
            <person name="Anderson W.W."/>
            <person name="Aquadro C.F."/>
            <person name="Ardell D.H."/>
            <person name="Arguello R."/>
            <person name="Artieri C.G."/>
            <person name="Barbash D.A."/>
            <person name="Barker D."/>
            <person name="Barsanti P."/>
            <person name="Batterham P."/>
            <person name="Batzoglou S."/>
            <person name="Begun D."/>
            <person name="Bhutkar A."/>
            <person name="Blanco E."/>
            <person name="Bosak S.A."/>
            <person name="Bradley R.K."/>
            <person name="Brand A.D."/>
            <person name="Brent M.R."/>
            <person name="Brooks A.N."/>
            <person name="Brown R.H."/>
            <person name="Butlin R.K."/>
            <person name="Caggese C."/>
            <person name="Calvi B.R."/>
            <person name="Bernardo de Carvalho A."/>
            <person name="Caspi A."/>
            <person name="Castrezana S."/>
            <person name="Celniker S.E."/>
            <person name="Chang J.L."/>
            <person name="Chapple C."/>
            <person name="Chatterji S."/>
            <person name="Chinwalla A."/>
            <person name="Civetta A."/>
            <person name="Clifton S.W."/>
            <person name="Comeron J.M."/>
            <person name="Costello J.C."/>
            <person name="Coyne J.A."/>
            <person name="Daub J."/>
            <person name="David R.G."/>
            <person name="Delcher A.L."/>
            <person name="Delehaunty K."/>
            <person name="Do C.B."/>
            <person name="Ebling H."/>
            <person name="Edwards K."/>
            <person name="Eickbush T."/>
            <person name="Evans J.D."/>
            <person name="Filipski A."/>
            <person name="Findeiss S."/>
            <person name="Freyhult E."/>
            <person name="Fulton L."/>
            <person name="Fulton R."/>
            <person name="Garcia A.C."/>
            <person name="Gardiner A."/>
            <person name="Garfield D.A."/>
            <person name="Garvin B.E."/>
            <person name="Gibson G."/>
            <person name="Gilbert D."/>
            <person name="Gnerre S."/>
            <person name="Godfrey J."/>
            <person name="Good R."/>
            <person name="Gotea V."/>
            <person name="Gravely B."/>
            <person name="Greenberg A.J."/>
            <person name="Griffiths-Jones S."/>
            <person name="Gross S."/>
            <person name="Guigo R."/>
            <person name="Gustafson E.A."/>
            <person name="Haerty W."/>
            <person name="Hahn M.W."/>
            <person name="Halligan D.L."/>
            <person name="Halpern A.L."/>
            <person name="Halter G.M."/>
            <person name="Han M.V."/>
            <person name="Heger A."/>
            <person name="Hillier L."/>
            <person name="Hinrichs A.S."/>
            <person name="Holmes I."/>
            <person name="Hoskins R.A."/>
            <person name="Hubisz M.J."/>
            <person name="Hultmark D."/>
            <person name="Huntley M.A."/>
            <person name="Jaffe D.B."/>
            <person name="Jagadeeshan S."/>
            <person name="Jeck W.R."/>
            <person name="Johnson J."/>
            <person name="Jones C.D."/>
            <person name="Jordan W.C."/>
            <person name="Karpen G.H."/>
            <person name="Kataoka E."/>
            <person name="Keightley P.D."/>
            <person name="Kheradpour P."/>
            <person name="Kirkness E.F."/>
            <person name="Koerich L.B."/>
            <person name="Kristiansen K."/>
            <person name="Kudrna D."/>
            <person name="Kulathinal R.J."/>
            <person name="Kumar S."/>
            <person name="Kwok R."/>
            <person name="Lander E."/>
            <person name="Langley C.H."/>
            <person name="Lapoint R."/>
            <person name="Lazzaro B.P."/>
            <person name="Lee S.J."/>
            <person name="Levesque L."/>
            <person name="Li R."/>
            <person name="Lin C.F."/>
            <person name="Lin M.F."/>
            <person name="Lindblad-Toh K."/>
            <person name="Llopart A."/>
            <person name="Long M."/>
            <person name="Low L."/>
            <person name="Lozovsky E."/>
            <person name="Lu J."/>
            <person name="Luo M."/>
            <person name="Machado C.A."/>
            <person name="Makalowski W."/>
            <person name="Marzo M."/>
            <person name="Matsuda M."/>
            <person name="Matzkin L."/>
            <person name="McAllister B."/>
            <person name="McBride C.S."/>
            <person name="McKernan B."/>
            <person name="McKernan K."/>
            <person name="Mendez-Lago M."/>
            <person name="Minx P."/>
            <person name="Mollenhauer M.U."/>
            <person name="Montooth K."/>
            <person name="Mount S.M."/>
            <person name="Mu X."/>
            <person name="Myers E."/>
            <person name="Negre B."/>
            <person name="Newfeld S."/>
            <person name="Nielsen R."/>
            <person name="Noor M.A."/>
            <person name="O'Grady P."/>
            <person name="Pachter L."/>
            <person name="Papaceit M."/>
            <person name="Parisi M.J."/>
            <person name="Parisi M."/>
            <person name="Parts L."/>
            <person name="Pedersen J.S."/>
            <person name="Pesole G."/>
            <person name="Phillippy A.M."/>
            <person name="Ponting C.P."/>
            <person name="Pop M."/>
            <person name="Porcelli D."/>
            <person name="Powell J.R."/>
            <person name="Prohaska S."/>
            <person name="Pruitt K."/>
            <person name="Puig M."/>
            <person name="Quesneville H."/>
            <person name="Ram K.R."/>
            <person name="Rand D."/>
            <person name="Rasmussen M.D."/>
            <person name="Reed L.K."/>
            <person name="Reenan R."/>
            <person name="Reily A."/>
            <person name="Remington K.A."/>
            <person name="Rieger T.T."/>
            <person name="Ritchie M.G."/>
            <person name="Robin C."/>
            <person name="Rogers Y.H."/>
            <person name="Rohde C."/>
            <person name="Rozas J."/>
            <person name="Rubenfield M.J."/>
            <person name="Ruiz A."/>
            <person name="Russo S."/>
            <person name="Salzberg S.L."/>
            <person name="Sanchez-Gracia A."/>
            <person name="Saranga D.J."/>
            <person name="Sato H."/>
            <person name="Schaeffer S.W."/>
            <person name="Schatz M.C."/>
            <person name="Schlenke T."/>
            <person name="Schwartz R."/>
            <person name="Segarra C."/>
            <person name="Singh R.S."/>
            <person name="Sirot L."/>
            <person name="Sirota M."/>
            <person name="Sisneros N.B."/>
            <person name="Smith C.D."/>
            <person name="Smith T.F."/>
            <person name="Spieth J."/>
            <person name="Stage D.E."/>
            <person name="Stark A."/>
            <person name="Stephan W."/>
            <person name="Strausberg R.L."/>
            <person name="Strempel S."/>
            <person name="Sturgill D."/>
            <person name="Sutton G."/>
            <person name="Sutton G.G."/>
            <person name="Tao W."/>
            <person name="Teichmann S."/>
            <person name="Tobari Y.N."/>
            <person name="Tomimura Y."/>
            <person name="Tsolas J.M."/>
            <person name="Valente V.L."/>
            <person name="Venter E."/>
            <person name="Venter J.C."/>
            <person name="Vicario S."/>
            <person name="Vieira F.G."/>
            <person name="Vilella A.J."/>
            <person name="Villasante A."/>
            <person name="Walenz B."/>
            <person name="Wang J."/>
            <person name="Wasserman M."/>
            <person name="Watts T."/>
            <person name="Wilson D."/>
            <person name="Wilson R.K."/>
            <person name="Wing R.A."/>
            <person name="Wolfner M.F."/>
            <person name="Wong A."/>
            <person name="Wong G.K."/>
            <person name="Wu C.I."/>
            <person name="Wu G."/>
            <person name="Yamamoto D."/>
            <person name="Yang H.P."/>
            <person name="Yang S.P."/>
            <person name="Yorke J.A."/>
            <person name="Yoshida K."/>
            <person name="Zdobnov E."/>
            <person name="Zhang P."/>
            <person name="Zhang Y."/>
            <person name="Zimin A.V."/>
            <person name="Baldwin J."/>
            <person name="Abdouelleil A."/>
            <person name="Abdulkadir J."/>
            <person name="Abebe A."/>
            <person name="Abera B."/>
            <person name="Abreu J."/>
            <person name="Acer S.C."/>
            <person name="Aftuck L."/>
            <person name="Alexander A."/>
            <person name="An P."/>
            <person name="Anderson E."/>
            <person name="Anderson S."/>
            <person name="Arachi H."/>
            <person name="Azer M."/>
            <person name="Bachantsang P."/>
            <person name="Barry A."/>
            <person name="Bayul T."/>
            <person name="Berlin A."/>
            <person name="Bessette D."/>
            <person name="Bloom T."/>
            <person name="Blye J."/>
            <person name="Boguslavskiy L."/>
            <person name="Bonnet C."/>
            <person name="Boukhgalter B."/>
            <person name="Bourzgui I."/>
            <person name="Brown A."/>
            <person name="Cahill P."/>
            <person name="Channer S."/>
            <person name="Cheshatsang Y."/>
            <person name="Chuda L."/>
            <person name="Citroen M."/>
            <person name="Collymore A."/>
            <person name="Cooke P."/>
            <person name="Costello M."/>
            <person name="D'Aco K."/>
            <person name="Daza R."/>
            <person name="De Haan G."/>
            <person name="DeGray S."/>
            <person name="DeMaso C."/>
            <person name="Dhargay N."/>
            <person name="Dooley K."/>
            <person name="Dooley E."/>
            <person name="Doricent M."/>
            <person name="Dorje P."/>
            <person name="Dorjee K."/>
            <person name="Dupes A."/>
            <person name="Elong R."/>
            <person name="Falk J."/>
            <person name="Farina A."/>
            <person name="Faro S."/>
            <person name="Ferguson D."/>
            <person name="Fisher S."/>
            <person name="Foley C.D."/>
            <person name="Franke A."/>
            <person name="Friedrich D."/>
            <person name="Gadbois L."/>
            <person name="Gearin G."/>
            <person name="Gearin C.R."/>
            <person name="Giannoukos G."/>
            <person name="Goode T."/>
            <person name="Graham J."/>
            <person name="Grandbois E."/>
            <person name="Grewal S."/>
            <person name="Gyaltsen K."/>
            <person name="Hafez N."/>
            <person name="Hagos B."/>
            <person name="Hall J."/>
            <person name="Henson C."/>
            <person name="Hollinger A."/>
            <person name="Honan T."/>
            <person name="Huard M.D."/>
            <person name="Hughes L."/>
            <person name="Hurhula B."/>
            <person name="Husby M.E."/>
            <person name="Kamat A."/>
            <person name="Kanga B."/>
            <person name="Kashin S."/>
            <person name="Khazanovich D."/>
            <person name="Kisner P."/>
            <person name="Lance K."/>
            <person name="Lara M."/>
            <person name="Lee W."/>
            <person name="Lennon N."/>
            <person name="Letendre F."/>
            <person name="LeVine R."/>
            <person name="Lipovsky A."/>
            <person name="Liu X."/>
            <person name="Liu J."/>
            <person name="Liu S."/>
            <person name="Lokyitsang T."/>
            <person name="Lokyitsang Y."/>
            <person name="Lubonja R."/>
            <person name="Lui A."/>
            <person name="MacDonald P."/>
            <person name="Magnisalis V."/>
            <person name="Maru K."/>
            <person name="Matthews C."/>
            <person name="McCusker W."/>
            <person name="McDonough S."/>
            <person name="Mehta T."/>
            <person name="Meldrim J."/>
            <person name="Meneus L."/>
            <person name="Mihai O."/>
            <person name="Mihalev A."/>
            <person name="Mihova T."/>
            <person name="Mittelman R."/>
            <person name="Mlenga V."/>
            <person name="Montmayeur A."/>
            <person name="Mulrain L."/>
            <person name="Navidi A."/>
            <person name="Naylor J."/>
            <person name="Negash T."/>
            <person name="Nguyen T."/>
            <person name="Nguyen N."/>
            <person name="Nicol R."/>
            <person name="Norbu C."/>
            <person name="Norbu N."/>
            <person name="Novod N."/>
            <person name="O'Neill B."/>
            <person name="Osman S."/>
            <person name="Markiewicz E."/>
            <person name="Oyono O.L."/>
            <person name="Patti C."/>
            <person name="Phunkhang P."/>
            <person name="Pierre F."/>
            <person name="Priest M."/>
            <person name="Raghuraman S."/>
            <person name="Rege F."/>
            <person name="Reyes R."/>
            <person name="Rise C."/>
            <person name="Rogov P."/>
            <person name="Ross K."/>
            <person name="Ryan E."/>
            <person name="Settipalli S."/>
            <person name="Shea T."/>
            <person name="Sherpa N."/>
            <person name="Shi L."/>
            <person name="Shih D."/>
            <person name="Sparrow T."/>
            <person name="Spaulding J."/>
            <person name="Stalker J."/>
            <person name="Stange-Thomann N."/>
            <person name="Stavropoulos S."/>
            <person name="Stone C."/>
            <person name="Strader C."/>
            <person name="Tesfaye S."/>
            <person name="Thomson T."/>
            <person name="Thoulutsang Y."/>
            <person name="Thoulutsang D."/>
            <person name="Topham K."/>
            <person name="Topping I."/>
            <person name="Tsamla T."/>
            <person name="Vassiliev H."/>
            <person name="Vo A."/>
            <person name="Wangchuk T."/>
            <person name="Wangdi T."/>
            <person name="Weiand M."/>
            <person name="Wilkinson J."/>
            <person name="Wilson A."/>
            <person name="Yadav S."/>
            <person name="Young G."/>
            <person name="Yu Q."/>
            <person name="Zembek L."/>
            <person name="Zhong D."/>
            <person name="Zimmer A."/>
            <person name="Zwirko Z."/>
            <person name="Jaffe D.B."/>
            <person name="Alvarez P."/>
            <person name="Brockman W."/>
            <person name="Butler J."/>
            <person name="Chin C."/>
            <person name="Gnerre S."/>
            <person name="Grabherr M."/>
            <person name="Kleber M."/>
            <person name="Mauceli E."/>
            <person name="MacCallum I."/>
        </authorList>
    </citation>
    <scope>NUCLEOTIDE SEQUENCE [LARGE SCALE GENOMIC DNA]</scope>
    <source>
        <strain evidence="11">MSH-3 / Tucson 14011-0111.49</strain>
    </source>
</reference>
<dbReference type="Pfam" id="PF00435">
    <property type="entry name" value="Spectrin"/>
    <property type="match status" value="7"/>
</dbReference>
<dbReference type="GO" id="GO:0051693">
    <property type="term" value="P:actin filament capping"/>
    <property type="evidence" value="ECO:0007669"/>
    <property type="project" value="UniProtKB-KW"/>
</dbReference>
<dbReference type="STRING" id="7234.B4H792"/>
<evidence type="ECO:0000256" key="8">
    <source>
        <dbReference type="SAM" id="Coils"/>
    </source>
</evidence>
<gene>
    <name evidence="10" type="primary">Dper\GL13266</name>
    <name evidence="10" type="ORF">Dper_GL13266</name>
</gene>
<sequence length="782" mass="90025">MARIWATVSNLLKKHERLEADVAHHNDLADQLKLKDERFFQADHFLKHEIHERAMASIKRYNTLHEPIAIRRENLEDSLSLQQFLRDAEDELQWLAEKQLVAGSQDLGSSLLAVQGLQKKHNALEAELTSQEPLIQALLQRGQQMIRDNHFASEELQYKSELLQKQLLQLRDLAAIRRLRLLDAVESQLFYVEANEADAWMREKRPILTSSDYGRDEISVQGHQKKLEVLQRELTSFRPSIDKVNKLATGLVERNHFDSANIQEKNGQVEQQYGDLLRLAKERELRLGECKKLFEYLRETEELHEWVGDQMAVTASEDYGEDVEHVEQLMLAFESFVSNLNANEARVEACLDRGDRLIQENNPYRNSIKSKRDETKQLWDELKDLVNARQDALAGAKQVHVYDRVADETITLIQEKDASLISEDYGQDLESIQALGRKHLVFESELVGIQGQVESVLAEAVKLGEIYPDAREHIEVKRDETVEAWTDLKDKTTARKSKLSQAEQLQSYFDEYRDLIAWINEMLAKITAPDLANSVAGAELLLASTKDHDAEICARDETFANFASNGQQLIKEKHFLANEVEDKIKVLHSRHELLKLTLRQRRDIYELNLDTQLFLKDAEILEQWISSREPQLKDAKLGDSIPQVEDLLRRHEDFEKTVAAQEEKFQAIKRITLLEQLFRKQLEQEKISKRQEKERWGTTRFESNRPVSLQPDSISFSRVSAESSSESEAQSISSVSGVKGSSGGSSKGTKEERRSGMFRIFGRKGDKEKEKDKRRSSQVPPQ</sequence>
<dbReference type="HOGENOM" id="CLU_358358_0_0_1"/>
<name>B4H792_DROPE</name>
<feature type="coiled-coil region" evidence="8">
    <location>
        <begin position="8"/>
        <end position="35"/>
    </location>
</feature>
<keyword evidence="3" id="KW-0117">Actin capping</keyword>
<dbReference type="FunFam" id="1.20.58.60:FF:000135">
    <property type="entry name" value="Spectrin beta chain, non-erythrocytic"/>
    <property type="match status" value="1"/>
</dbReference>
<dbReference type="SMR" id="B4H792"/>
<keyword evidence="7" id="KW-0206">Cytoskeleton</keyword>
<feature type="compositionally biased region" description="Low complexity" evidence="9">
    <location>
        <begin position="713"/>
        <end position="739"/>
    </location>
</feature>
<dbReference type="Gene3D" id="1.20.58.60">
    <property type="match status" value="6"/>
</dbReference>
<dbReference type="GO" id="GO:0005737">
    <property type="term" value="C:cytoplasm"/>
    <property type="evidence" value="ECO:0007669"/>
    <property type="project" value="UniProtKB-ARBA"/>
</dbReference>
<dbReference type="PhylomeDB" id="B4H792"/>
<dbReference type="OrthoDB" id="9942256at2759"/>
<evidence type="ECO:0000313" key="11">
    <source>
        <dbReference type="Proteomes" id="UP000008744"/>
    </source>
</evidence>
<dbReference type="GO" id="GO:0016020">
    <property type="term" value="C:membrane"/>
    <property type="evidence" value="ECO:0007669"/>
    <property type="project" value="UniProtKB-ARBA"/>
</dbReference>
<evidence type="ECO:0000256" key="3">
    <source>
        <dbReference type="ARBA" id="ARBA00022467"/>
    </source>
</evidence>
<dbReference type="eggNOG" id="KOG0517">
    <property type="taxonomic scope" value="Eukaryota"/>
</dbReference>
<dbReference type="InterPro" id="IPR018159">
    <property type="entry name" value="Spectrin/alpha-actinin"/>
</dbReference>
<feature type="region of interest" description="Disordered" evidence="9">
    <location>
        <begin position="689"/>
        <end position="782"/>
    </location>
</feature>
<evidence type="ECO:0000256" key="9">
    <source>
        <dbReference type="SAM" id="MobiDB-lite"/>
    </source>
</evidence>
<dbReference type="FunFam" id="1.20.58.60:FF:000013">
    <property type="entry name" value="Spectrin alpha chain, non-erythrocytic 1"/>
    <property type="match status" value="1"/>
</dbReference>
<dbReference type="EMBL" id="CH479217">
    <property type="protein sequence ID" value="EDW33698.1"/>
    <property type="molecule type" value="Genomic_DNA"/>
</dbReference>
<dbReference type="AlphaFoldDB" id="B4H792"/>
<proteinExistence type="inferred from homology"/>
<feature type="compositionally biased region" description="Basic and acidic residues" evidence="9">
    <location>
        <begin position="763"/>
        <end position="775"/>
    </location>
</feature>
<keyword evidence="5" id="KW-0677">Repeat</keyword>
<dbReference type="FunFam" id="1.20.58.60:FF:000011">
    <property type="entry name" value="Spectrin beta chain"/>
    <property type="match status" value="1"/>
</dbReference>
<evidence type="ECO:0000256" key="4">
    <source>
        <dbReference type="ARBA" id="ARBA00022490"/>
    </source>
</evidence>
<evidence type="ECO:0000256" key="1">
    <source>
        <dbReference type="ARBA" id="ARBA00004245"/>
    </source>
</evidence>
<dbReference type="Proteomes" id="UP000008744">
    <property type="component" value="Unassembled WGS sequence"/>
</dbReference>
<evidence type="ECO:0000256" key="2">
    <source>
        <dbReference type="ARBA" id="ARBA00006826"/>
    </source>
</evidence>
<dbReference type="PANTHER" id="PTHR11915">
    <property type="entry name" value="SPECTRIN/FILAMIN RELATED CYTOSKELETAL PROTEIN"/>
    <property type="match status" value="1"/>
</dbReference>
<keyword evidence="11" id="KW-1185">Reference proteome</keyword>
<keyword evidence="4" id="KW-0963">Cytoplasm</keyword>
<dbReference type="FunFam" id="1.20.58.60:FF:000216">
    <property type="entry name" value="Uncharacterized protein, isoform B"/>
    <property type="match status" value="1"/>
</dbReference>
<evidence type="ECO:0000313" key="10">
    <source>
        <dbReference type="EMBL" id="EDW33698.1"/>
    </source>
</evidence>
<evidence type="ECO:0000256" key="7">
    <source>
        <dbReference type="ARBA" id="ARBA00023212"/>
    </source>
</evidence>